<dbReference type="RefSeq" id="WP_154508709.1">
    <property type="nucleotide sequence ID" value="NZ_VUMH01000002.1"/>
</dbReference>
<evidence type="ECO:0000313" key="5">
    <source>
        <dbReference type="Proteomes" id="UP000477488"/>
    </source>
</evidence>
<dbReference type="PIRSF" id="PIRSF033579">
    <property type="entry name" value="Anaer_Co_chel"/>
    <property type="match status" value="1"/>
</dbReference>
<keyword evidence="5" id="KW-1185">Reference proteome</keyword>
<feature type="binding site" evidence="2">
    <location>
        <position position="244"/>
    </location>
    <ligand>
        <name>Co(2+)</name>
        <dbReference type="ChEBI" id="CHEBI:48828"/>
    </ligand>
</feature>
<dbReference type="GO" id="GO:0046872">
    <property type="term" value="F:metal ion binding"/>
    <property type="evidence" value="ECO:0007669"/>
    <property type="project" value="UniProtKB-KW"/>
</dbReference>
<dbReference type="Gene3D" id="3.40.50.1400">
    <property type="match status" value="2"/>
</dbReference>
<dbReference type="GO" id="GO:0019251">
    <property type="term" value="P:anaerobic cobalamin biosynthetic process"/>
    <property type="evidence" value="ECO:0007669"/>
    <property type="project" value="InterPro"/>
</dbReference>
<feature type="binding site" evidence="2">
    <location>
        <position position="181"/>
    </location>
    <ligand>
        <name>Co(2+)</name>
        <dbReference type="ChEBI" id="CHEBI:48828"/>
    </ligand>
</feature>
<dbReference type="Proteomes" id="UP000477488">
    <property type="component" value="Unassembled WGS sequence"/>
</dbReference>
<dbReference type="AlphaFoldDB" id="A0A6L5XI29"/>
<dbReference type="Pfam" id="PF06180">
    <property type="entry name" value="CbiK"/>
    <property type="match status" value="1"/>
</dbReference>
<evidence type="ECO:0000256" key="2">
    <source>
        <dbReference type="PIRSR" id="PIRSR033579-3"/>
    </source>
</evidence>
<evidence type="ECO:0000313" key="4">
    <source>
        <dbReference type="EMBL" id="MSS26853.1"/>
    </source>
</evidence>
<reference evidence="4 5" key="1">
    <citation type="submission" date="2019-09" db="EMBL/GenBank/DDBJ databases">
        <title>In-depth cultivation of the pig gut microbiome towards novel bacterial diversity and tailored functional studies.</title>
        <authorList>
            <person name="Wylensek D."/>
            <person name="Hitch T.C.A."/>
            <person name="Clavel T."/>
        </authorList>
    </citation>
    <scope>NUCLEOTIDE SEQUENCE [LARGE SCALE GENOMIC DNA]</scope>
    <source>
        <strain evidence="4 5">PG-178-WT-4</strain>
    </source>
</reference>
<feature type="chain" id="PRO_5026958610" evidence="3">
    <location>
        <begin position="29"/>
        <end position="303"/>
    </location>
</feature>
<keyword evidence="3" id="KW-0732">Signal</keyword>
<evidence type="ECO:0000256" key="3">
    <source>
        <dbReference type="SAM" id="SignalP"/>
    </source>
</evidence>
<gene>
    <name evidence="4" type="ORF">FYJ44_02095</name>
</gene>
<feature type="signal peptide" evidence="3">
    <location>
        <begin position="1"/>
        <end position="28"/>
    </location>
</feature>
<dbReference type="SUPFAM" id="SSF53800">
    <property type="entry name" value="Chelatase"/>
    <property type="match status" value="1"/>
</dbReference>
<feature type="binding site" evidence="2">
    <location>
        <position position="212"/>
    </location>
    <ligand>
        <name>Co(2+)</name>
        <dbReference type="ChEBI" id="CHEBI:48828"/>
    </ligand>
</feature>
<comment type="caution">
    <text evidence="4">The sequence shown here is derived from an EMBL/GenBank/DDBJ whole genome shotgun (WGS) entry which is preliminary data.</text>
</comment>
<evidence type="ECO:0000256" key="1">
    <source>
        <dbReference type="PIRSR" id="PIRSR033579-1"/>
    </source>
</evidence>
<dbReference type="CDD" id="cd03413">
    <property type="entry name" value="CbiK_C"/>
    <property type="match status" value="1"/>
</dbReference>
<proteinExistence type="predicted"/>
<protein>
    <submittedName>
        <fullName evidence="4">Cobalt chelatase</fullName>
    </submittedName>
</protein>
<keyword evidence="2" id="KW-0170">Cobalt</keyword>
<accession>A0A6L5XI29</accession>
<name>A0A6L5XI29_9BACT</name>
<organism evidence="4 5">
    <name type="scientific">Desulfovibrio porci</name>
    <dbReference type="NCBI Taxonomy" id="2605782"/>
    <lineage>
        <taxon>Bacteria</taxon>
        <taxon>Pseudomonadati</taxon>
        <taxon>Thermodesulfobacteriota</taxon>
        <taxon>Desulfovibrionia</taxon>
        <taxon>Desulfovibrionales</taxon>
        <taxon>Desulfovibrionaceae</taxon>
        <taxon>Desulfovibrio</taxon>
    </lineage>
</organism>
<dbReference type="InterPro" id="IPR010388">
    <property type="entry name" value="Anaerobic_Co-chelatase"/>
</dbReference>
<feature type="active site" description="Proton acceptor" evidence="1">
    <location>
        <position position="181"/>
    </location>
</feature>
<keyword evidence="2" id="KW-0479">Metal-binding</keyword>
<dbReference type="GO" id="GO:0016852">
    <property type="term" value="F:sirohydrochlorin cobaltochelatase activity"/>
    <property type="evidence" value="ECO:0007669"/>
    <property type="project" value="InterPro"/>
</dbReference>
<sequence>MSCILRKFPRFLPLFLLLLALMAASVQAAERKAPKEGVLLVAFGTSVPEALPSFKAVDASFKAAFPDSPVVWAYTSQIIRRKLAKQGRPVGGISDGLAELAKGGVKLVRVQSLHVMPGEEFTELERAVLLDLQKHPGRFEAVYLGRPLLESHKDALRVSKAVLADMGDKRQKGEAVVLMGHGQAHGRADLVFEGMRASFKESDPLVFMATVEGARGFDDLLAELKAHKVKKVWLQPLMVVAGDHARNDLAGDEEDSWASRLKAAGFQVETNLKGLGQVPGVRDVFVAHAKENVDDLTKEPKKQ</sequence>
<dbReference type="EMBL" id="VUMH01000002">
    <property type="protein sequence ID" value="MSS26853.1"/>
    <property type="molecule type" value="Genomic_DNA"/>
</dbReference>